<evidence type="ECO:0000256" key="3">
    <source>
        <dbReference type="ARBA" id="ARBA00023157"/>
    </source>
</evidence>
<dbReference type="Gene3D" id="1.10.225.10">
    <property type="entry name" value="Saposin-like"/>
    <property type="match status" value="2"/>
</dbReference>
<keyword evidence="3" id="KW-1015">Disulfide bond</keyword>
<dbReference type="PANTHER" id="PTHR11480:SF3">
    <property type="entry name" value="BCDNA.GH08312"/>
    <property type="match status" value="1"/>
</dbReference>
<proteinExistence type="predicted"/>
<evidence type="ECO:0000256" key="2">
    <source>
        <dbReference type="ARBA" id="ARBA00023145"/>
    </source>
</evidence>
<keyword evidence="6" id="KW-1185">Reference proteome</keyword>
<accession>A0AB40BP04</accession>
<evidence type="ECO:0000259" key="5">
    <source>
        <dbReference type="PROSITE" id="PS50015"/>
    </source>
</evidence>
<dbReference type="Proteomes" id="UP001515500">
    <property type="component" value="Chromosome 7"/>
</dbReference>
<dbReference type="Pfam" id="PF03489">
    <property type="entry name" value="SapB_2"/>
    <property type="match status" value="1"/>
</dbReference>
<dbReference type="RefSeq" id="XP_039129112.1">
    <property type="nucleotide sequence ID" value="XM_039273178.1"/>
</dbReference>
<gene>
    <name evidence="7" type="primary">LOC120265306</name>
</gene>
<reference evidence="7" key="1">
    <citation type="submission" date="2025-08" db="UniProtKB">
        <authorList>
            <consortium name="RefSeq"/>
        </authorList>
    </citation>
    <scope>IDENTIFICATION</scope>
</reference>
<keyword evidence="1" id="KW-0378">Hydrolase</keyword>
<name>A0AB40BP04_DIOCR</name>
<dbReference type="SUPFAM" id="SSF47862">
    <property type="entry name" value="Saposin"/>
    <property type="match status" value="2"/>
</dbReference>
<dbReference type="InterPro" id="IPR008138">
    <property type="entry name" value="SapB_2"/>
</dbReference>
<evidence type="ECO:0000256" key="4">
    <source>
        <dbReference type="ARBA" id="ARBA00023180"/>
    </source>
</evidence>
<keyword evidence="2" id="KW-0865">Zymogen</keyword>
<evidence type="ECO:0000256" key="1">
    <source>
        <dbReference type="ARBA" id="ARBA00022750"/>
    </source>
</evidence>
<dbReference type="PANTHER" id="PTHR11480">
    <property type="entry name" value="SAPOSIN-RELATED"/>
    <property type="match status" value="1"/>
</dbReference>
<dbReference type="GO" id="GO:0004190">
    <property type="term" value="F:aspartic-type endopeptidase activity"/>
    <property type="evidence" value="ECO:0007669"/>
    <property type="project" value="UniProtKB-KW"/>
</dbReference>
<sequence>MTTLSKLNGSGRNGQICTLCEDFASQTLSYLSDNETQIMIINGLHHVCSKLYSLKHQCLELVDYYVPMFFVMVSQIQPKEFCEEVKLCEIMTSLRLPNHDGPCKICHNLVVEVLTKLTDPDIQLEIIEVLLKACSKMDNYAQECKKIAFHYGPLILFDIEISGDNGRLCCYSSNELDVVIVNVTQNVPQLISVCGQSSCVVGE</sequence>
<protein>
    <submittedName>
        <fullName evidence="7">Prosaposin-like</fullName>
    </submittedName>
</protein>
<keyword evidence="1" id="KW-0064">Aspartyl protease</keyword>
<dbReference type="SMART" id="SM00741">
    <property type="entry name" value="SapB"/>
    <property type="match status" value="2"/>
</dbReference>
<dbReference type="PROSITE" id="PS50015">
    <property type="entry name" value="SAP_B"/>
    <property type="match status" value="1"/>
</dbReference>
<keyword evidence="4" id="KW-0325">Glycoprotein</keyword>
<keyword evidence="1" id="KW-0645">Protease</keyword>
<dbReference type="InterPro" id="IPR051428">
    <property type="entry name" value="Sphingo_Act-Surfact_Prot"/>
</dbReference>
<dbReference type="GO" id="GO:0006629">
    <property type="term" value="P:lipid metabolic process"/>
    <property type="evidence" value="ECO:0007669"/>
    <property type="project" value="InterPro"/>
</dbReference>
<evidence type="ECO:0000313" key="7">
    <source>
        <dbReference type="RefSeq" id="XP_039129112.1"/>
    </source>
</evidence>
<dbReference type="Pfam" id="PF05184">
    <property type="entry name" value="SapB_1"/>
    <property type="match status" value="2"/>
</dbReference>
<feature type="domain" description="Saposin B-type" evidence="5">
    <location>
        <begin position="13"/>
        <end position="92"/>
    </location>
</feature>
<evidence type="ECO:0000313" key="6">
    <source>
        <dbReference type="Proteomes" id="UP001515500"/>
    </source>
</evidence>
<dbReference type="InterPro" id="IPR007856">
    <property type="entry name" value="SapB_1"/>
</dbReference>
<dbReference type="GeneID" id="120265306"/>
<dbReference type="AlphaFoldDB" id="A0AB40BP04"/>
<organism evidence="6 7">
    <name type="scientific">Dioscorea cayennensis subsp. rotundata</name>
    <name type="common">White Guinea yam</name>
    <name type="synonym">Dioscorea rotundata</name>
    <dbReference type="NCBI Taxonomy" id="55577"/>
    <lineage>
        <taxon>Eukaryota</taxon>
        <taxon>Viridiplantae</taxon>
        <taxon>Streptophyta</taxon>
        <taxon>Embryophyta</taxon>
        <taxon>Tracheophyta</taxon>
        <taxon>Spermatophyta</taxon>
        <taxon>Magnoliopsida</taxon>
        <taxon>Liliopsida</taxon>
        <taxon>Dioscoreales</taxon>
        <taxon>Dioscoreaceae</taxon>
        <taxon>Dioscorea</taxon>
    </lineage>
</organism>
<dbReference type="InterPro" id="IPR008139">
    <property type="entry name" value="SaposinB_dom"/>
</dbReference>
<dbReference type="InterPro" id="IPR011001">
    <property type="entry name" value="Saposin-like"/>
</dbReference>